<protein>
    <recommendedName>
        <fullName evidence="3">Gfo/Idh/MocA-like oxidoreductase N-terminal domain-containing protein</fullName>
    </recommendedName>
</protein>
<name>A0ABU9VF65_9BACI</name>
<dbReference type="EMBL" id="JBCITK010000001">
    <property type="protein sequence ID" value="MEN0642474.1"/>
    <property type="molecule type" value="Genomic_DNA"/>
</dbReference>
<reference evidence="1 2" key="1">
    <citation type="submission" date="2024-03" db="EMBL/GenBank/DDBJ databases">
        <title>Bacilli Hybrid Assemblies.</title>
        <authorList>
            <person name="Kovac J."/>
        </authorList>
    </citation>
    <scope>NUCLEOTIDE SEQUENCE [LARGE SCALE GENOMIC DNA]</scope>
    <source>
        <strain evidence="1 2">FSL R7-0666</strain>
    </source>
</reference>
<sequence>MQIAIMTEAENLESLRDYWSHYKEIQVAETFSFQGEESSTQPLQEFILTLRSKRVQLVDLYTLDINKEKVLHALIDEEISVLTSYPIAETEAEIQSILQKAIKNGVKVINRDTVHFLPERRQAQLEVQKGSLGNPGVQRFSVRKKSTHAFDRLAIGQFEWILETFGAVKRVMAKQVRKDLTEEQSIEYHSISLRLENDSFVHLDLCLIDSKEMQSFELTGNKGMLSFHSENASPIRVSHMGELNDSRENVNRELSYLALAISKEQIMSYQSESMLHALRILEAAKESVRLSQPIEVRGE</sequence>
<evidence type="ECO:0000313" key="2">
    <source>
        <dbReference type="Proteomes" id="UP001418796"/>
    </source>
</evidence>
<dbReference type="Gene3D" id="3.40.50.720">
    <property type="entry name" value="NAD(P)-binding Rossmann-like Domain"/>
    <property type="match status" value="1"/>
</dbReference>
<organism evidence="1 2">
    <name type="scientific">Alkalicoccobacillus gibsonii</name>
    <dbReference type="NCBI Taxonomy" id="79881"/>
    <lineage>
        <taxon>Bacteria</taxon>
        <taxon>Bacillati</taxon>
        <taxon>Bacillota</taxon>
        <taxon>Bacilli</taxon>
        <taxon>Bacillales</taxon>
        <taxon>Bacillaceae</taxon>
        <taxon>Alkalicoccobacillus</taxon>
    </lineage>
</organism>
<gene>
    <name evidence="1" type="ORF">MKY91_04755</name>
</gene>
<keyword evidence="2" id="KW-1185">Reference proteome</keyword>
<dbReference type="Proteomes" id="UP001418796">
    <property type="component" value="Unassembled WGS sequence"/>
</dbReference>
<proteinExistence type="predicted"/>
<evidence type="ECO:0000313" key="1">
    <source>
        <dbReference type="EMBL" id="MEN0642474.1"/>
    </source>
</evidence>
<evidence type="ECO:0008006" key="3">
    <source>
        <dbReference type="Google" id="ProtNLM"/>
    </source>
</evidence>
<comment type="caution">
    <text evidence="1">The sequence shown here is derived from an EMBL/GenBank/DDBJ whole genome shotgun (WGS) entry which is preliminary data.</text>
</comment>
<accession>A0ABU9VF65</accession>
<dbReference type="Gene3D" id="3.30.360.10">
    <property type="entry name" value="Dihydrodipicolinate Reductase, domain 2"/>
    <property type="match status" value="1"/>
</dbReference>
<dbReference type="RefSeq" id="WP_343129597.1">
    <property type="nucleotide sequence ID" value="NZ_JBCITK010000001.1"/>
</dbReference>